<keyword evidence="2" id="KW-1185">Reference proteome</keyword>
<dbReference type="EMBL" id="CP060244">
    <property type="protein sequence ID" value="QNT78426.1"/>
    <property type="molecule type" value="Genomic_DNA"/>
</dbReference>
<evidence type="ECO:0000313" key="2">
    <source>
        <dbReference type="Proteomes" id="UP000516349"/>
    </source>
</evidence>
<protein>
    <submittedName>
        <fullName evidence="1">Uncharacterized protein</fullName>
    </submittedName>
</protein>
<organism evidence="1 2">
    <name type="scientific">Entomobacter blattae</name>
    <dbReference type="NCBI Taxonomy" id="2762277"/>
    <lineage>
        <taxon>Bacteria</taxon>
        <taxon>Pseudomonadati</taxon>
        <taxon>Pseudomonadota</taxon>
        <taxon>Alphaproteobacteria</taxon>
        <taxon>Acetobacterales</taxon>
        <taxon>Acetobacteraceae</taxon>
        <taxon>Entomobacter</taxon>
    </lineage>
</organism>
<sequence>MNDTLENFHNLVNILSRNDQSIAQNKGLYSSVISAVDDYVLHSINVGSNIRLIAQATQQNTTVEQIIEDVYGKLMADVMHSSVLSRVDALLPLQNALISLHQSNPDANIIDWSRTVQGNTNELLQNSSKSNPALPIFKGVDTLASSLIPKNTTEASSSAQPNLSQSEFFQYYPVTTDSTQKALVEQSLSPLTRVDQDQPAASLVPHRRMARSLDNGSIYNGGGVDIGNSISSFIDPLSYINPINKLIDRALFHPISTIEHPIRTIKQIFNETIDLVIHPWHIVKDIVKPFTSIFKAIGSLFGGGYKEFGGYKHRDNPDIIPSSYPRQDVYNDIVRTFKDVLGRDVSQADAQWFQGMYEVLTHHNTDKSLQNLREEWIDSIRPFLHDVFAVDMQQYWGISILTTEMDTAINNAIDAIKFNGDPTTGDVTHNDILNAIIVDDNTLKNLEQLEVDIQGRYRPLPDSVVNWNRQVVALMINDHSITVETVRNWLIYNSQTSTPIEHYLRNFEDITGPLSEQQQQLITGYQNGLANKTINSMNDIRNTIAHSSETHDIIAKYIHNFQGITTSLDPGSEGWISTVQDQLGNGQIDNVYTIRNWIAQSNQTKSLISGYITSLQGVDTLPAPTQDWVQAIQQLMADGKIDNVFTVRNWIAHADQTTNALHDLFWTYGGTVSGPTQDLDWIRITEDGMAKFYDYDLSKARSDLVNIMYNNGKYHQIIRDVLGREPTYAEIHDENGVEIGWRNNIGAGKATYADARQGLANLAYNNHIYDQVIRDVLGREPTYAEIHDENGVEIGWRNNIGAGKATYADARQGLANLAYNNHIYDQVIRDVLGREPTYAEIHDENGVEIGWRNNIGAGKATYADARQGLANLAYNNHIYDQVIRDVLGREPTYAEIHDENGVEIGWRNNIGAGKATYADARQGLANLAYNNHNYDTIITNVRGYGPTDSDYSTTVKDWANHIGNGSSTYDKILNEFTVYAVDHSVYSDLYLNKLGRLPNLTPGSKERTFIESFIQDIEKGNSNYQKIAQQIVNENSDSIKSQIKSWIVDFQGWDNELPQQTQQAINDLQQWLRDNATSSLKDIRHGIAFSDDTTSYISNTYLLATGNTITPSLLTNYQNNLTNGQNINSVFSDIKNLPEVTRVINDFAQNHFGRNASQIELEQGKSFLINQAYEFQSFNRLANENPEKAKTTLNTALAGARDYFNHVLSVGKTLFDLLNPIPTTPQDFALFAALALVNTGDGELLTLPEFVGAKLLQNMKGGADLLENRVQVYMQSTLHELFTKGGTEILTKKGALVLKEDFVASWVEHALEGGHLTGIGTKGTIDTKPLSTVGITTKEQLAQYFDTLVKSVQDPHSPIEHFFGKSSDGSERFLFWDNEKGIFSVFNTSGKNPGTVFIPEPGKSYYLKRVDDLKKGK</sequence>
<name>A0A7H1NRL6_9PROT</name>
<dbReference type="RefSeq" id="WP_203412701.1">
    <property type="nucleotide sequence ID" value="NZ_CP060244.1"/>
</dbReference>
<gene>
    <name evidence="1" type="ORF">JGUZn3_12000</name>
</gene>
<proteinExistence type="predicted"/>
<dbReference type="KEGG" id="ebla:JGUZn3_12000"/>
<dbReference type="Proteomes" id="UP000516349">
    <property type="component" value="Chromosome"/>
</dbReference>
<accession>A0A7H1NRL6</accession>
<reference evidence="1 2" key="1">
    <citation type="submission" date="2020-08" db="EMBL/GenBank/DDBJ databases">
        <title>Complete genome sequence of Entomobacter blattae G55GP.</title>
        <authorList>
            <person name="Poehlein A."/>
            <person name="Guzman J."/>
            <person name="Daniel R."/>
            <person name="Vilcinskas A."/>
        </authorList>
    </citation>
    <scope>NUCLEOTIDE SEQUENCE [LARGE SCALE GENOMIC DNA]</scope>
    <source>
        <strain evidence="1 2">G55GP</strain>
    </source>
</reference>
<evidence type="ECO:0000313" key="1">
    <source>
        <dbReference type="EMBL" id="QNT78426.1"/>
    </source>
</evidence>